<feature type="transmembrane region" description="Helical" evidence="11">
    <location>
        <begin position="339"/>
        <end position="365"/>
    </location>
</feature>
<evidence type="ECO:0000256" key="4">
    <source>
        <dbReference type="ARBA" id="ARBA00022559"/>
    </source>
</evidence>
<dbReference type="SUPFAM" id="SSF48113">
    <property type="entry name" value="Heme-dependent peroxidases"/>
    <property type="match status" value="1"/>
</dbReference>
<evidence type="ECO:0000256" key="6">
    <source>
        <dbReference type="ARBA" id="ARBA00022723"/>
    </source>
</evidence>
<keyword evidence="9" id="KW-0106">Calcium</keyword>
<keyword evidence="11" id="KW-1133">Transmembrane helix</keyword>
<evidence type="ECO:0000256" key="1">
    <source>
        <dbReference type="ARBA" id="ARBA00000189"/>
    </source>
</evidence>
<gene>
    <name evidence="13" type="ORF">CASFOL_040283</name>
</gene>
<keyword evidence="4" id="KW-0575">Peroxidase</keyword>
<keyword evidence="6 9" id="KW-0479">Metal-binding</keyword>
<name>A0ABD3BFE0_9LAMI</name>
<keyword evidence="8" id="KW-0408">Iron</keyword>
<keyword evidence="7" id="KW-0560">Oxidoreductase</keyword>
<keyword evidence="14" id="KW-1185">Reference proteome</keyword>
<evidence type="ECO:0000313" key="14">
    <source>
        <dbReference type="Proteomes" id="UP001632038"/>
    </source>
</evidence>
<evidence type="ECO:0000256" key="7">
    <source>
        <dbReference type="ARBA" id="ARBA00023002"/>
    </source>
</evidence>
<dbReference type="PANTHER" id="PTHR31388">
    <property type="entry name" value="PEROXIDASE 72-RELATED"/>
    <property type="match status" value="1"/>
</dbReference>
<dbReference type="GO" id="GO:0046872">
    <property type="term" value="F:metal ion binding"/>
    <property type="evidence" value="ECO:0007669"/>
    <property type="project" value="UniProtKB-KW"/>
</dbReference>
<dbReference type="EMBL" id="JAVIJP010000099">
    <property type="protein sequence ID" value="KAL3615989.1"/>
    <property type="molecule type" value="Genomic_DNA"/>
</dbReference>
<protein>
    <recommendedName>
        <fullName evidence="3">peroxidase</fullName>
        <ecNumber evidence="3">1.11.1.7</ecNumber>
    </recommendedName>
</protein>
<dbReference type="Pfam" id="PF00141">
    <property type="entry name" value="peroxidase"/>
    <property type="match status" value="1"/>
</dbReference>
<evidence type="ECO:0000256" key="11">
    <source>
        <dbReference type="SAM" id="Phobius"/>
    </source>
</evidence>
<organism evidence="13 14">
    <name type="scientific">Castilleja foliolosa</name>
    <dbReference type="NCBI Taxonomy" id="1961234"/>
    <lineage>
        <taxon>Eukaryota</taxon>
        <taxon>Viridiplantae</taxon>
        <taxon>Streptophyta</taxon>
        <taxon>Embryophyta</taxon>
        <taxon>Tracheophyta</taxon>
        <taxon>Spermatophyta</taxon>
        <taxon>Magnoliopsida</taxon>
        <taxon>eudicotyledons</taxon>
        <taxon>Gunneridae</taxon>
        <taxon>Pentapetalae</taxon>
        <taxon>asterids</taxon>
        <taxon>lamiids</taxon>
        <taxon>Lamiales</taxon>
        <taxon>Orobanchaceae</taxon>
        <taxon>Pedicularideae</taxon>
        <taxon>Castillejinae</taxon>
        <taxon>Castilleja</taxon>
    </lineage>
</organism>
<dbReference type="InterPro" id="IPR002016">
    <property type="entry name" value="Haem_peroxidase"/>
</dbReference>
<dbReference type="InterPro" id="IPR000823">
    <property type="entry name" value="Peroxidase_pln"/>
</dbReference>
<comment type="similarity">
    <text evidence="10">Belongs to the peroxidase family.</text>
</comment>
<dbReference type="GO" id="GO:0140825">
    <property type="term" value="F:lactoperoxidase activity"/>
    <property type="evidence" value="ECO:0007669"/>
    <property type="project" value="UniProtKB-EC"/>
</dbReference>
<evidence type="ECO:0000256" key="8">
    <source>
        <dbReference type="ARBA" id="ARBA00023004"/>
    </source>
</evidence>
<evidence type="ECO:0000256" key="2">
    <source>
        <dbReference type="ARBA" id="ARBA00001970"/>
    </source>
</evidence>
<comment type="caution">
    <text evidence="13">The sequence shown here is derived from an EMBL/GenBank/DDBJ whole genome shotgun (WGS) entry which is preliminary data.</text>
</comment>
<feature type="binding site" evidence="9">
    <location>
        <position position="212"/>
    </location>
    <ligand>
        <name>Ca(2+)</name>
        <dbReference type="ChEBI" id="CHEBI:29108"/>
        <label>1</label>
    </ligand>
</feature>
<feature type="binding site" evidence="9">
    <location>
        <position position="201"/>
    </location>
    <ligand>
        <name>Ca(2+)</name>
        <dbReference type="ChEBI" id="CHEBI:29108"/>
        <label>1</label>
    </ligand>
</feature>
<dbReference type="AlphaFoldDB" id="A0ABD3BFE0"/>
<dbReference type="PROSITE" id="PS50873">
    <property type="entry name" value="PEROXIDASE_4"/>
    <property type="match status" value="1"/>
</dbReference>
<evidence type="ECO:0000256" key="5">
    <source>
        <dbReference type="ARBA" id="ARBA00022617"/>
    </source>
</evidence>
<dbReference type="InterPro" id="IPR010255">
    <property type="entry name" value="Haem_peroxidase_sf"/>
</dbReference>
<feature type="domain" description="Plant heme peroxidase family profile" evidence="12">
    <location>
        <begin position="147"/>
        <end position="268"/>
    </location>
</feature>
<comment type="catalytic activity">
    <reaction evidence="1">
        <text>2 a phenolic donor + H2O2 = 2 a phenolic radical donor + 2 H2O</text>
        <dbReference type="Rhea" id="RHEA:56136"/>
        <dbReference type="ChEBI" id="CHEBI:15377"/>
        <dbReference type="ChEBI" id="CHEBI:16240"/>
        <dbReference type="ChEBI" id="CHEBI:139520"/>
        <dbReference type="ChEBI" id="CHEBI:139521"/>
        <dbReference type="EC" id="1.11.1.7"/>
    </reaction>
</comment>
<feature type="binding site" evidence="9">
    <location>
        <position position="199"/>
    </location>
    <ligand>
        <name>Ca(2+)</name>
        <dbReference type="ChEBI" id="CHEBI:29108"/>
        <label>1</label>
    </ligand>
</feature>
<evidence type="ECO:0000256" key="10">
    <source>
        <dbReference type="RuleBase" id="RU004241"/>
    </source>
</evidence>
<keyword evidence="11" id="KW-0812">Transmembrane</keyword>
<keyword evidence="11" id="KW-0472">Membrane</keyword>
<dbReference type="Gene3D" id="1.10.520.10">
    <property type="match status" value="1"/>
</dbReference>
<dbReference type="Proteomes" id="UP001632038">
    <property type="component" value="Unassembled WGS sequence"/>
</dbReference>
<evidence type="ECO:0000256" key="3">
    <source>
        <dbReference type="ARBA" id="ARBA00012313"/>
    </source>
</evidence>
<evidence type="ECO:0000259" key="12">
    <source>
        <dbReference type="PROSITE" id="PS50873"/>
    </source>
</evidence>
<reference evidence="14" key="1">
    <citation type="journal article" date="2024" name="IScience">
        <title>Strigolactones Initiate the Formation of Haustorium-like Structures in Castilleja.</title>
        <authorList>
            <person name="Buerger M."/>
            <person name="Peterson D."/>
            <person name="Chory J."/>
        </authorList>
    </citation>
    <scope>NUCLEOTIDE SEQUENCE [LARGE SCALE GENOMIC DNA]</scope>
</reference>
<accession>A0ABD3BFE0</accession>
<sequence length="369" mass="42263">MGINLRGNFMAPPLCSTRMTIPLPNWGSFMDRSRRVPPKSDGSEPLTWLYKAREYFEFYGISSDERLRLVASMLEGPAAVWFRWRISNGLIDDWDDFVWKFKYRFDLTFYVDHVDQSKKSQSLETSSTADITSLSSSIAAIKAKVAEIQRNLINNAPQECAIREVSVTDGLMSQTKQDEVTDMVEDTELVELVELKECDASILLDDISLKREKSAAANLHSIDVVDHIKKAAEKECKSVIPCAHIIALAAARDLVFNFGDHDWSVKLGNLHFVSNVVVRDLSAKLEKRDSRTASLTYFLIYTLRTRWFLKRGRMLWIRGRGPKSGRLAKMRSKEPEVDYLAIQLFILLSYLIVYCLLFYVLGLVFDDYK</sequence>
<comment type="cofactor">
    <cofactor evidence="9">
        <name>Ca(2+)</name>
        <dbReference type="ChEBI" id="CHEBI:29108"/>
    </cofactor>
    <text evidence="9">Binds 2 calcium ions per subunit.</text>
</comment>
<comment type="cofactor">
    <cofactor evidence="2">
        <name>heme b</name>
        <dbReference type="ChEBI" id="CHEBI:60344"/>
    </cofactor>
</comment>
<evidence type="ECO:0000256" key="9">
    <source>
        <dbReference type="PIRSR" id="PIRSR600823-3"/>
    </source>
</evidence>
<keyword evidence="5" id="KW-0349">Heme</keyword>
<proteinExistence type="inferred from homology"/>
<dbReference type="PANTHER" id="PTHR31388:SF5">
    <property type="entry name" value="PEROXIDASE"/>
    <property type="match status" value="1"/>
</dbReference>
<dbReference type="EC" id="1.11.1.7" evidence="3"/>
<evidence type="ECO:0000313" key="13">
    <source>
        <dbReference type="EMBL" id="KAL3615989.1"/>
    </source>
</evidence>